<comment type="caution">
    <text evidence="3">The sequence shown here is derived from an EMBL/GenBank/DDBJ whole genome shotgun (WGS) entry which is preliminary data.</text>
</comment>
<gene>
    <name evidence="3" type="ORF">J1902_04335</name>
</gene>
<dbReference type="InterPro" id="IPR031571">
    <property type="entry name" value="RcpC_dom"/>
</dbReference>
<evidence type="ECO:0000259" key="2">
    <source>
        <dbReference type="Pfam" id="PF16976"/>
    </source>
</evidence>
<evidence type="ECO:0000313" key="4">
    <source>
        <dbReference type="Proteomes" id="UP000664164"/>
    </source>
</evidence>
<sequence length="235" mass="24426">MLVFYVQGADKRALANTETEEVYVIQKEIPAGTTAAKFGESVIKKAVPKSAIAADSVSSLGDLGSKVSSIEFVPGEQLLASRMIEPNALVGPGRVEVPTGLQEVTLKLPIERVVGGKVTAGDTVGVMLSFKADEKSNAPDQTQLTFHKVLVTAVQDASGAITENDSSASKEGSGALNANKNSNQGGGYLVTLARSAVDVEKIVYAAEFGTVYLSKEPSDATEGTSGVMDRGGVFK</sequence>
<feature type="domain" description="Flp pilus assembly protein RcpC/CpaB" evidence="2">
    <location>
        <begin position="97"/>
        <end position="213"/>
    </location>
</feature>
<evidence type="ECO:0000256" key="1">
    <source>
        <dbReference type="SAM" id="MobiDB-lite"/>
    </source>
</evidence>
<dbReference type="Pfam" id="PF16976">
    <property type="entry name" value="RcpC"/>
    <property type="match status" value="1"/>
</dbReference>
<reference evidence="3" key="1">
    <citation type="submission" date="2021-03" db="EMBL/GenBank/DDBJ databases">
        <title>A new species, PO-11, isolated from a karst cave deposit.</title>
        <authorList>
            <person name="Zhaoxiaoyong W."/>
        </authorList>
    </citation>
    <scope>NUCLEOTIDE SEQUENCE</scope>
    <source>
        <strain evidence="3">PO-11</strain>
    </source>
</reference>
<dbReference type="EMBL" id="JAFNLL010000007">
    <property type="protein sequence ID" value="MBO1267215.1"/>
    <property type="molecule type" value="Genomic_DNA"/>
</dbReference>
<evidence type="ECO:0000313" key="3">
    <source>
        <dbReference type="EMBL" id="MBO1267215.1"/>
    </source>
</evidence>
<dbReference type="Proteomes" id="UP000664164">
    <property type="component" value="Unassembled WGS sequence"/>
</dbReference>
<name>A0A939HGT8_9MICC</name>
<proteinExistence type="predicted"/>
<accession>A0A939HGT8</accession>
<protein>
    <submittedName>
        <fullName evidence="3">Flp pilus assembly protein CpaB</fullName>
    </submittedName>
</protein>
<feature type="region of interest" description="Disordered" evidence="1">
    <location>
        <begin position="161"/>
        <end position="180"/>
    </location>
</feature>
<dbReference type="AlphaFoldDB" id="A0A939HGT8"/>
<keyword evidence="4" id="KW-1185">Reference proteome</keyword>
<organism evidence="3 4">
    <name type="scientific">Arthrobacter cavernae</name>
    <dbReference type="NCBI Taxonomy" id="2817681"/>
    <lineage>
        <taxon>Bacteria</taxon>
        <taxon>Bacillati</taxon>
        <taxon>Actinomycetota</taxon>
        <taxon>Actinomycetes</taxon>
        <taxon>Micrococcales</taxon>
        <taxon>Micrococcaceae</taxon>
        <taxon>Arthrobacter</taxon>
    </lineage>
</organism>